<dbReference type="AlphaFoldDB" id="A0A8D8U3Q9"/>
<dbReference type="EMBL" id="HBUF01099815">
    <property type="protein sequence ID" value="CAG6637793.1"/>
    <property type="molecule type" value="Transcribed_RNA"/>
</dbReference>
<dbReference type="EMBL" id="HBUF01334708">
    <property type="protein sequence ID" value="CAG6697786.1"/>
    <property type="molecule type" value="Transcribed_RNA"/>
</dbReference>
<dbReference type="EMBL" id="HBUF01099812">
    <property type="protein sequence ID" value="CAG6637787.1"/>
    <property type="molecule type" value="Transcribed_RNA"/>
</dbReference>
<dbReference type="GO" id="GO:0051260">
    <property type="term" value="P:protein homooligomerization"/>
    <property type="evidence" value="ECO:0007669"/>
    <property type="project" value="InterPro"/>
</dbReference>
<comment type="similarity">
    <text evidence="2">Belongs to the KCTD3 family.</text>
</comment>
<dbReference type="GO" id="GO:0005886">
    <property type="term" value="C:plasma membrane"/>
    <property type="evidence" value="ECO:0007669"/>
    <property type="project" value="UniProtKB-SubCell"/>
</dbReference>
<keyword evidence="6" id="KW-0677">Repeat</keyword>
<dbReference type="Gene3D" id="3.30.710.10">
    <property type="entry name" value="Potassium Channel Kv1.1, Chain A"/>
    <property type="match status" value="1"/>
</dbReference>
<dbReference type="InterPro" id="IPR000210">
    <property type="entry name" value="BTB/POZ_dom"/>
</dbReference>
<proteinExistence type="inferred from homology"/>
<evidence type="ECO:0000256" key="3">
    <source>
        <dbReference type="ARBA" id="ARBA00022475"/>
    </source>
</evidence>
<dbReference type="EMBL" id="HBUF01530376">
    <property type="protein sequence ID" value="CAG6751637.1"/>
    <property type="molecule type" value="Transcribed_RNA"/>
</dbReference>
<name>A0A8D8U3Q9_9HEMI</name>
<keyword evidence="7" id="KW-0472">Membrane</keyword>
<evidence type="ECO:0000256" key="10">
    <source>
        <dbReference type="ARBA" id="ARBA00073141"/>
    </source>
</evidence>
<comment type="subunit">
    <text evidence="9">Interacts with HCN3.</text>
</comment>
<feature type="region of interest" description="Disordered" evidence="11">
    <location>
        <begin position="724"/>
        <end position="753"/>
    </location>
</feature>
<comment type="function">
    <text evidence="8">Accessory subunit of potassium/sodium hyperpolarization-activated cyclic nucleotide-gated channel 3 (HCN3) up-regulating its cell-surface expression and current density without affecting its voltage dependence and kinetics.</text>
</comment>
<dbReference type="Gene3D" id="2.130.10.10">
    <property type="entry name" value="YVTN repeat-like/Quinoprotein amine dehydrogenase"/>
    <property type="match status" value="1"/>
</dbReference>
<evidence type="ECO:0000256" key="11">
    <source>
        <dbReference type="SAM" id="MobiDB-lite"/>
    </source>
</evidence>
<dbReference type="PANTHER" id="PTHR15859:SF1">
    <property type="entry name" value="BTB DOMAIN-CONTAINING PROTEIN"/>
    <property type="match status" value="1"/>
</dbReference>
<dbReference type="EMBL" id="HBUF01371728">
    <property type="protein sequence ID" value="CAG6726461.1"/>
    <property type="molecule type" value="Transcribed_RNA"/>
</dbReference>
<evidence type="ECO:0000256" key="6">
    <source>
        <dbReference type="ARBA" id="ARBA00022737"/>
    </source>
</evidence>
<dbReference type="FunFam" id="3.30.710.10:FF:000038">
    <property type="entry name" value="BTB/POZ domain-containing protein KCTD3 isoform X1"/>
    <property type="match status" value="1"/>
</dbReference>
<keyword evidence="3" id="KW-1003">Cell membrane</keyword>
<dbReference type="InterPro" id="IPR036322">
    <property type="entry name" value="WD40_repeat_dom_sf"/>
</dbReference>
<dbReference type="InterPro" id="IPR015943">
    <property type="entry name" value="WD40/YVTN_repeat-like_dom_sf"/>
</dbReference>
<evidence type="ECO:0000256" key="2">
    <source>
        <dbReference type="ARBA" id="ARBA00009572"/>
    </source>
</evidence>
<dbReference type="EMBL" id="HBUF01334709">
    <property type="protein sequence ID" value="CAG6697787.1"/>
    <property type="molecule type" value="Transcribed_RNA"/>
</dbReference>
<dbReference type="InterPro" id="IPR047876">
    <property type="entry name" value="SHKBP1/KCTD3"/>
</dbReference>
<evidence type="ECO:0000256" key="8">
    <source>
        <dbReference type="ARBA" id="ARBA00059269"/>
    </source>
</evidence>
<dbReference type="EMBL" id="HBUF01334707">
    <property type="protein sequence ID" value="CAG6697785.1"/>
    <property type="molecule type" value="Transcribed_RNA"/>
</dbReference>
<dbReference type="CDD" id="cd18363">
    <property type="entry name" value="BTB_POZ_KCTD3-like"/>
    <property type="match status" value="1"/>
</dbReference>
<dbReference type="EMBL" id="HBUF01099814">
    <property type="protein sequence ID" value="CAG6637791.1"/>
    <property type="molecule type" value="Transcribed_RNA"/>
</dbReference>
<sequence length="753" mass="82204">MTSVYNNNHNGDIVHLNVGGTRFSTSIQTLMWIPDSFFTALLSGRISSLKDETGAIFIDRDPKVFAIILNYLRTRDIDLKSTDLKTLRHEAEYYGIAPLVKRLVLCEDLNQSSCGDVLFYGYLPPPCIPAQDLVTSTKLDEPPPAVPRPGPGSIVRVPDIAATHPNPPPNSPSAPPSSPALPHTHLPHQRCHSRNSSLDLRVSSSSRNSADYRNGRNGLNGGAQGHSRTASLDLRHKRNSSADLNKLIKNDVSLVFGCNQVSNWADPLRVQIIKAHHHWIAVAYAHFLVCYRLKDSSGWQQVFTSPHIENYIERVAINAKMSQSSGGAGAESTSKMVAISYGSQVRLWGISEHGTRTNIGTFNLNVRVEYLFFIGSQLVALSPTGKIGVWHAMTHHWQIQDVVPIASFDTAGSFLLLGCNNGSIYYIDMQKFPLRMKDNDLLVTELYKDPSNDPITAISVYLTPKTSLCGNWIEIAYGTSSGTVRVIVQHPETVGHGPQLFQTFTVHQSPVTKVTLSEKYLVSLCCEYNHVRTWSVTRFRGMISTQPGSTPVASFKIVSLEEVEPCISYTAGNDCGPFGEQDDEQVFIQKVVPETPEIFVRLASNGKRVCVIRAVDGLTISSFCVHECEGSSRMGSRPRRFIFTGHSNGALQMWDLTTALDLAAKGEPASQNSGGPTPEELLKLLDQCDLSNSHCSTPCLSPYPSLVGATARIKPSNMALLNQSGANQLADPSPPVVPSVTTSSASTNATPPS</sequence>
<feature type="compositionally biased region" description="Low complexity" evidence="11">
    <location>
        <begin position="738"/>
        <end position="753"/>
    </location>
</feature>
<dbReference type="SUPFAM" id="SSF54695">
    <property type="entry name" value="POZ domain"/>
    <property type="match status" value="1"/>
</dbReference>
<evidence type="ECO:0000256" key="1">
    <source>
        <dbReference type="ARBA" id="ARBA00004236"/>
    </source>
</evidence>
<dbReference type="PANTHER" id="PTHR15859">
    <property type="entry name" value="SETA BINDING PROTEIN 1"/>
    <property type="match status" value="1"/>
</dbReference>
<dbReference type="FunFam" id="2.130.10.10:FF:000205">
    <property type="entry name" value="BTB/POZ domain-containing protein KCTD3 isoform X1"/>
    <property type="match status" value="1"/>
</dbReference>
<dbReference type="Pfam" id="PF02214">
    <property type="entry name" value="BTB_2"/>
    <property type="match status" value="1"/>
</dbReference>
<evidence type="ECO:0000313" key="13">
    <source>
        <dbReference type="EMBL" id="CAG6697786.1"/>
    </source>
</evidence>
<evidence type="ECO:0000256" key="5">
    <source>
        <dbReference type="ARBA" id="ARBA00022574"/>
    </source>
</evidence>
<keyword evidence="4" id="KW-0597">Phosphoprotein</keyword>
<evidence type="ECO:0000256" key="7">
    <source>
        <dbReference type="ARBA" id="ARBA00023136"/>
    </source>
</evidence>
<feature type="compositionally biased region" description="Pro residues" evidence="11">
    <location>
        <begin position="165"/>
        <end position="179"/>
    </location>
</feature>
<dbReference type="EMBL" id="HBUF01099813">
    <property type="protein sequence ID" value="CAG6637789.1"/>
    <property type="molecule type" value="Transcribed_RNA"/>
</dbReference>
<reference evidence="13" key="1">
    <citation type="submission" date="2021-05" db="EMBL/GenBank/DDBJ databases">
        <authorList>
            <person name="Alioto T."/>
            <person name="Alioto T."/>
            <person name="Gomez Garrido J."/>
        </authorList>
    </citation>
    <scope>NUCLEOTIDE SEQUENCE</scope>
</reference>
<dbReference type="EMBL" id="HBUF01371727">
    <property type="protein sequence ID" value="CAG6726460.1"/>
    <property type="molecule type" value="Transcribed_RNA"/>
</dbReference>
<evidence type="ECO:0000259" key="12">
    <source>
        <dbReference type="PROSITE" id="PS50097"/>
    </source>
</evidence>
<protein>
    <recommendedName>
        <fullName evidence="10">BTB/POZ domain-containing protein KCTD3</fullName>
    </recommendedName>
</protein>
<keyword evidence="5" id="KW-0853">WD repeat</keyword>
<dbReference type="SMART" id="SM00225">
    <property type="entry name" value="BTB"/>
    <property type="match status" value="1"/>
</dbReference>
<dbReference type="EMBL" id="HBUF01371726">
    <property type="protein sequence ID" value="CAG6726459.1"/>
    <property type="molecule type" value="Transcribed_RNA"/>
</dbReference>
<comment type="subcellular location">
    <subcellularLocation>
        <location evidence="1">Cell membrane</location>
    </subcellularLocation>
</comment>
<accession>A0A8D8U3Q9</accession>
<feature type="domain" description="BTB" evidence="12">
    <location>
        <begin position="12"/>
        <end position="81"/>
    </location>
</feature>
<dbReference type="PROSITE" id="PS50097">
    <property type="entry name" value="BTB"/>
    <property type="match status" value="1"/>
</dbReference>
<dbReference type="EMBL" id="HBUF01099816">
    <property type="protein sequence ID" value="CAG6637795.1"/>
    <property type="molecule type" value="Transcribed_RNA"/>
</dbReference>
<dbReference type="EMBL" id="HBUF01334710">
    <property type="protein sequence ID" value="CAG6697788.1"/>
    <property type="molecule type" value="Transcribed_RNA"/>
</dbReference>
<organism evidence="13">
    <name type="scientific">Cacopsylla melanoneura</name>
    <dbReference type="NCBI Taxonomy" id="428564"/>
    <lineage>
        <taxon>Eukaryota</taxon>
        <taxon>Metazoa</taxon>
        <taxon>Ecdysozoa</taxon>
        <taxon>Arthropoda</taxon>
        <taxon>Hexapoda</taxon>
        <taxon>Insecta</taxon>
        <taxon>Pterygota</taxon>
        <taxon>Neoptera</taxon>
        <taxon>Paraneoptera</taxon>
        <taxon>Hemiptera</taxon>
        <taxon>Sternorrhyncha</taxon>
        <taxon>Psylloidea</taxon>
        <taxon>Psyllidae</taxon>
        <taxon>Psyllinae</taxon>
        <taxon>Cacopsylla</taxon>
    </lineage>
</organism>
<dbReference type="SUPFAM" id="SSF50978">
    <property type="entry name" value="WD40 repeat-like"/>
    <property type="match status" value="1"/>
</dbReference>
<dbReference type="EMBL" id="HBUF01530374">
    <property type="protein sequence ID" value="CAG6751633.1"/>
    <property type="molecule type" value="Transcribed_RNA"/>
</dbReference>
<feature type="region of interest" description="Disordered" evidence="11">
    <location>
        <begin position="138"/>
        <end position="236"/>
    </location>
</feature>
<evidence type="ECO:0000256" key="9">
    <source>
        <dbReference type="ARBA" id="ARBA00065501"/>
    </source>
</evidence>
<dbReference type="InterPro" id="IPR011333">
    <property type="entry name" value="SKP1/BTB/POZ_sf"/>
</dbReference>
<feature type="compositionally biased region" description="Low complexity" evidence="11">
    <location>
        <begin position="194"/>
        <end position="209"/>
    </location>
</feature>
<dbReference type="InterPro" id="IPR003131">
    <property type="entry name" value="T1-type_BTB"/>
</dbReference>
<evidence type="ECO:0000256" key="4">
    <source>
        <dbReference type="ARBA" id="ARBA00022553"/>
    </source>
</evidence>
<dbReference type="EMBL" id="HBUF01530377">
    <property type="protein sequence ID" value="CAG6751639.1"/>
    <property type="molecule type" value="Transcribed_RNA"/>
</dbReference>